<dbReference type="HOGENOM" id="CLU_063610_0_0_2"/>
<dbReference type="eggNOG" id="arCOG03613">
    <property type="taxonomic scope" value="Archaea"/>
</dbReference>
<proteinExistence type="predicted"/>
<dbReference type="Proteomes" id="UP000001941">
    <property type="component" value="Chromosome"/>
</dbReference>
<dbReference type="GeneID" id="3924301"/>
<dbReference type="RefSeq" id="WP_011448920.1">
    <property type="nucleotide sequence ID" value="NC_007796.1"/>
</dbReference>
<sequence>MEVSLTYRIFSATVILLLVVSGIAYADRLPSQVPENQKISISTIIDVVGFVSDKSYMSWTIDDSETPVTTKQLNSGTGSTPTVLTDEQVRALAAAKSTIAGLTYSVGAGNQLYSLTVPDYLLSDLALPNIAPTDPWWGKTWQSILNTLDSSSYSQTQDTEYGSIHDSKLNPGESIAIVTFSDSIMTNGGHLMLNKDLGFDSQNKGKGLSNLEVEKVLTYESIDGSFLVGSEEWSLDVAGNYANTDDSIRCVFASAKESVIPAFCNVVKAKSELINFNSGQVSTKGSLRAVAATSDVPAGLFYQIAVTPIPGSGSGFAEGTVKTEFAGSIMEARGKSDSPSATNQWSDKTSVSGGIKNFQKTFGYESGVTI</sequence>
<dbReference type="AlphaFoldDB" id="Q2FMC0"/>
<gene>
    <name evidence="1" type="ordered locus">Mhun_1947</name>
</gene>
<dbReference type="InParanoid" id="Q2FMC0"/>
<keyword evidence="2" id="KW-1185">Reference proteome</keyword>
<accession>Q2FMC0</accession>
<dbReference type="OrthoDB" id="117391at2157"/>
<reference evidence="2" key="1">
    <citation type="journal article" date="2016" name="Stand. Genomic Sci.">
        <title>Complete genome sequence of Methanospirillum hungatei type strain JF1.</title>
        <authorList>
            <person name="Gunsalus R.P."/>
            <person name="Cook L.E."/>
            <person name="Crable B."/>
            <person name="Rohlin L."/>
            <person name="McDonald E."/>
            <person name="Mouttaki H."/>
            <person name="Sieber J.R."/>
            <person name="Poweleit N."/>
            <person name="Zhou H."/>
            <person name="Lapidus A.L."/>
            <person name="Daligault H.E."/>
            <person name="Land M."/>
            <person name="Gilna P."/>
            <person name="Ivanova N."/>
            <person name="Kyrpides N."/>
            <person name="Culley D.E."/>
            <person name="McInerney M.J."/>
        </authorList>
    </citation>
    <scope>NUCLEOTIDE SEQUENCE [LARGE SCALE GENOMIC DNA]</scope>
    <source>
        <strain evidence="2">ATCC 27890 / DSM 864 / NBRC 100397 / JF-1</strain>
    </source>
</reference>
<protein>
    <submittedName>
        <fullName evidence="1">Uncharacterized protein</fullName>
    </submittedName>
</protein>
<organism evidence="1 2">
    <name type="scientific">Methanospirillum hungatei JF-1 (strain ATCC 27890 / DSM 864 / NBRC 100397 / JF-1)</name>
    <dbReference type="NCBI Taxonomy" id="323259"/>
    <lineage>
        <taxon>Archaea</taxon>
        <taxon>Methanobacteriati</taxon>
        <taxon>Methanobacteriota</taxon>
        <taxon>Stenosarchaea group</taxon>
        <taxon>Methanomicrobia</taxon>
        <taxon>Methanomicrobiales</taxon>
        <taxon>Methanospirillaceae</taxon>
        <taxon>Methanospirillum</taxon>
    </lineage>
</organism>
<evidence type="ECO:0000313" key="1">
    <source>
        <dbReference type="EMBL" id="ABD41658.1"/>
    </source>
</evidence>
<dbReference type="STRING" id="323259.Mhun_1947"/>
<dbReference type="KEGG" id="mhu:Mhun_1947"/>
<name>Q2FMC0_METHJ</name>
<dbReference type="EnsemblBacteria" id="ABD41658">
    <property type="protein sequence ID" value="ABD41658"/>
    <property type="gene ID" value="Mhun_1947"/>
</dbReference>
<evidence type="ECO:0000313" key="2">
    <source>
        <dbReference type="Proteomes" id="UP000001941"/>
    </source>
</evidence>
<dbReference type="EMBL" id="CP000254">
    <property type="protein sequence ID" value="ABD41658.1"/>
    <property type="molecule type" value="Genomic_DNA"/>
</dbReference>